<reference evidence="1 2" key="1">
    <citation type="submission" date="2019-02" db="EMBL/GenBank/DDBJ databases">
        <title>Deep-cultivation of Planctomycetes and their phenomic and genomic characterization uncovers novel biology.</title>
        <authorList>
            <person name="Wiegand S."/>
            <person name="Jogler M."/>
            <person name="Boedeker C."/>
            <person name="Pinto D."/>
            <person name="Vollmers J."/>
            <person name="Rivas-Marin E."/>
            <person name="Kohn T."/>
            <person name="Peeters S.H."/>
            <person name="Heuer A."/>
            <person name="Rast P."/>
            <person name="Oberbeckmann S."/>
            <person name="Bunk B."/>
            <person name="Jeske O."/>
            <person name="Meyerdierks A."/>
            <person name="Storesund J.E."/>
            <person name="Kallscheuer N."/>
            <person name="Luecker S."/>
            <person name="Lage O.M."/>
            <person name="Pohl T."/>
            <person name="Merkel B.J."/>
            <person name="Hornburger P."/>
            <person name="Mueller R.-W."/>
            <person name="Bruemmer F."/>
            <person name="Labrenz M."/>
            <person name="Spormann A.M."/>
            <person name="Op den Camp H."/>
            <person name="Overmann J."/>
            <person name="Amann R."/>
            <person name="Jetten M.S.M."/>
            <person name="Mascher T."/>
            <person name="Medema M.H."/>
            <person name="Devos D.P."/>
            <person name="Kaster A.-K."/>
            <person name="Ovreas L."/>
            <person name="Rohde M."/>
            <person name="Galperin M.Y."/>
            <person name="Jogler C."/>
        </authorList>
    </citation>
    <scope>NUCLEOTIDE SEQUENCE [LARGE SCALE GENOMIC DNA]</scope>
    <source>
        <strain evidence="1 2">K22_7</strain>
    </source>
</reference>
<evidence type="ECO:0000313" key="1">
    <source>
        <dbReference type="EMBL" id="QDT04850.1"/>
    </source>
</evidence>
<organism evidence="1 2">
    <name type="scientific">Rubripirellula lacrimiformis</name>
    <dbReference type="NCBI Taxonomy" id="1930273"/>
    <lineage>
        <taxon>Bacteria</taxon>
        <taxon>Pseudomonadati</taxon>
        <taxon>Planctomycetota</taxon>
        <taxon>Planctomycetia</taxon>
        <taxon>Pirellulales</taxon>
        <taxon>Pirellulaceae</taxon>
        <taxon>Rubripirellula</taxon>
    </lineage>
</organism>
<dbReference type="Proteomes" id="UP000318538">
    <property type="component" value="Chromosome"/>
</dbReference>
<sequence length="200" mass="22183">MLYLRILAIAAVVCVRPCDGDDTSVPRYEALALVVQAAHTTDLPAIDRVEIFALSFAEEDGDAPTESKVFLVRPAPPNALNDSVALASSEIAVRSHASRSLVGVDAKRIADDWRSLTFEPNGAFCHVPTYGLRFFRDDKLMFSVSVCWKCHNFYIPAIDSQTGRPSVMLYGFDDNAAAKKLLNDLRRLVPHPNIRLPRLR</sequence>
<protein>
    <submittedName>
        <fullName evidence="1">Uncharacterized protein</fullName>
    </submittedName>
</protein>
<dbReference type="KEGG" id="rlc:K227x_32470"/>
<gene>
    <name evidence="1" type="ORF">K227x_32470</name>
</gene>
<dbReference type="EMBL" id="CP036525">
    <property type="protein sequence ID" value="QDT04850.1"/>
    <property type="molecule type" value="Genomic_DNA"/>
</dbReference>
<keyword evidence="2" id="KW-1185">Reference proteome</keyword>
<dbReference type="AlphaFoldDB" id="A0A517NCK3"/>
<proteinExistence type="predicted"/>
<accession>A0A517NCK3</accession>
<name>A0A517NCK3_9BACT</name>
<evidence type="ECO:0000313" key="2">
    <source>
        <dbReference type="Proteomes" id="UP000318538"/>
    </source>
</evidence>